<evidence type="ECO:0000313" key="2">
    <source>
        <dbReference type="Proteomes" id="UP000886501"/>
    </source>
</evidence>
<comment type="caution">
    <text evidence="1">The sequence shown here is derived from an EMBL/GenBank/DDBJ whole genome shotgun (WGS) entry which is preliminary data.</text>
</comment>
<gene>
    <name evidence="1" type="ORF">BDM02DRAFT_3189153</name>
</gene>
<proteinExistence type="predicted"/>
<sequence>MDLLTRDEVKRGLEGEWVFNADDASPKARLDSFTSFGTMTFVVDADFRRWDCYKKYKQELGVLYALGKPQPEETTSVANS</sequence>
<keyword evidence="2" id="KW-1185">Reference proteome</keyword>
<organism evidence="1 2">
    <name type="scientific">Thelephora ganbajun</name>
    <name type="common">Ganba fungus</name>
    <dbReference type="NCBI Taxonomy" id="370292"/>
    <lineage>
        <taxon>Eukaryota</taxon>
        <taxon>Fungi</taxon>
        <taxon>Dikarya</taxon>
        <taxon>Basidiomycota</taxon>
        <taxon>Agaricomycotina</taxon>
        <taxon>Agaricomycetes</taxon>
        <taxon>Thelephorales</taxon>
        <taxon>Thelephoraceae</taxon>
        <taxon>Thelephora</taxon>
    </lineage>
</organism>
<protein>
    <submittedName>
        <fullName evidence="1">Uncharacterized protein</fullName>
    </submittedName>
</protein>
<accession>A0ACB6Z8Y4</accession>
<evidence type="ECO:0000313" key="1">
    <source>
        <dbReference type="EMBL" id="KAF9646091.1"/>
    </source>
</evidence>
<dbReference type="Proteomes" id="UP000886501">
    <property type="component" value="Unassembled WGS sequence"/>
</dbReference>
<name>A0ACB6Z8Y4_THEGA</name>
<dbReference type="EMBL" id="MU118068">
    <property type="protein sequence ID" value="KAF9646091.1"/>
    <property type="molecule type" value="Genomic_DNA"/>
</dbReference>
<reference evidence="1" key="2">
    <citation type="journal article" date="2020" name="Nat. Commun.">
        <title>Large-scale genome sequencing of mycorrhizal fungi provides insights into the early evolution of symbiotic traits.</title>
        <authorList>
            <person name="Miyauchi S."/>
            <person name="Kiss E."/>
            <person name="Kuo A."/>
            <person name="Drula E."/>
            <person name="Kohler A."/>
            <person name="Sanchez-Garcia M."/>
            <person name="Morin E."/>
            <person name="Andreopoulos B."/>
            <person name="Barry K.W."/>
            <person name="Bonito G."/>
            <person name="Buee M."/>
            <person name="Carver A."/>
            <person name="Chen C."/>
            <person name="Cichocki N."/>
            <person name="Clum A."/>
            <person name="Culley D."/>
            <person name="Crous P.W."/>
            <person name="Fauchery L."/>
            <person name="Girlanda M."/>
            <person name="Hayes R.D."/>
            <person name="Keri Z."/>
            <person name="LaButti K."/>
            <person name="Lipzen A."/>
            <person name="Lombard V."/>
            <person name="Magnuson J."/>
            <person name="Maillard F."/>
            <person name="Murat C."/>
            <person name="Nolan M."/>
            <person name="Ohm R.A."/>
            <person name="Pangilinan J."/>
            <person name="Pereira M.F."/>
            <person name="Perotto S."/>
            <person name="Peter M."/>
            <person name="Pfister S."/>
            <person name="Riley R."/>
            <person name="Sitrit Y."/>
            <person name="Stielow J.B."/>
            <person name="Szollosi G."/>
            <person name="Zifcakova L."/>
            <person name="Stursova M."/>
            <person name="Spatafora J.W."/>
            <person name="Tedersoo L."/>
            <person name="Vaario L.M."/>
            <person name="Yamada A."/>
            <person name="Yan M."/>
            <person name="Wang P."/>
            <person name="Xu J."/>
            <person name="Bruns T."/>
            <person name="Baldrian P."/>
            <person name="Vilgalys R."/>
            <person name="Dunand C."/>
            <person name="Henrissat B."/>
            <person name="Grigoriev I.V."/>
            <person name="Hibbett D."/>
            <person name="Nagy L.G."/>
            <person name="Martin F.M."/>
        </authorList>
    </citation>
    <scope>NUCLEOTIDE SEQUENCE</scope>
    <source>
        <strain evidence="1">P2</strain>
    </source>
</reference>
<reference evidence="1" key="1">
    <citation type="submission" date="2019-10" db="EMBL/GenBank/DDBJ databases">
        <authorList>
            <consortium name="DOE Joint Genome Institute"/>
            <person name="Kuo A."/>
            <person name="Miyauchi S."/>
            <person name="Kiss E."/>
            <person name="Drula E."/>
            <person name="Kohler A."/>
            <person name="Sanchez-Garcia M."/>
            <person name="Andreopoulos B."/>
            <person name="Barry K.W."/>
            <person name="Bonito G."/>
            <person name="Buee M."/>
            <person name="Carver A."/>
            <person name="Chen C."/>
            <person name="Cichocki N."/>
            <person name="Clum A."/>
            <person name="Culley D."/>
            <person name="Crous P.W."/>
            <person name="Fauchery L."/>
            <person name="Girlanda M."/>
            <person name="Hayes R."/>
            <person name="Keri Z."/>
            <person name="Labutti K."/>
            <person name="Lipzen A."/>
            <person name="Lombard V."/>
            <person name="Magnuson J."/>
            <person name="Maillard F."/>
            <person name="Morin E."/>
            <person name="Murat C."/>
            <person name="Nolan M."/>
            <person name="Ohm R."/>
            <person name="Pangilinan J."/>
            <person name="Pereira M."/>
            <person name="Perotto S."/>
            <person name="Peter M."/>
            <person name="Riley R."/>
            <person name="Sitrit Y."/>
            <person name="Stielow B."/>
            <person name="Szollosi G."/>
            <person name="Zifcakova L."/>
            <person name="Stursova M."/>
            <person name="Spatafora J.W."/>
            <person name="Tedersoo L."/>
            <person name="Vaario L.-M."/>
            <person name="Yamada A."/>
            <person name="Yan M."/>
            <person name="Wang P."/>
            <person name="Xu J."/>
            <person name="Bruns T."/>
            <person name="Baldrian P."/>
            <person name="Vilgalys R."/>
            <person name="Henrissat B."/>
            <person name="Grigoriev I.V."/>
            <person name="Hibbett D."/>
            <person name="Nagy L.G."/>
            <person name="Martin F.M."/>
        </authorList>
    </citation>
    <scope>NUCLEOTIDE SEQUENCE</scope>
    <source>
        <strain evidence="1">P2</strain>
    </source>
</reference>